<evidence type="ECO:0000256" key="2">
    <source>
        <dbReference type="ARBA" id="ARBA00022679"/>
    </source>
</evidence>
<protein>
    <submittedName>
        <fullName evidence="6">1-acyl-sn-glycerol-3-phosphate acyltransferase</fullName>
    </submittedName>
</protein>
<keyword evidence="2" id="KW-0808">Transferase</keyword>
<dbReference type="EMBL" id="JACJMO010000016">
    <property type="protein sequence ID" value="MBM6858029.1"/>
    <property type="molecule type" value="Genomic_DNA"/>
</dbReference>
<feature type="domain" description="Phospholipid/glycerol acyltransferase" evidence="5">
    <location>
        <begin position="91"/>
        <end position="200"/>
    </location>
</feature>
<evidence type="ECO:0000256" key="3">
    <source>
        <dbReference type="ARBA" id="ARBA00023315"/>
    </source>
</evidence>
<keyword evidence="4" id="KW-1133">Transmembrane helix</keyword>
<dbReference type="CDD" id="cd07989">
    <property type="entry name" value="LPLAT_AGPAT-like"/>
    <property type="match status" value="1"/>
</dbReference>
<evidence type="ECO:0000256" key="1">
    <source>
        <dbReference type="ARBA" id="ARBA00005189"/>
    </source>
</evidence>
<dbReference type="PANTHER" id="PTHR10434:SF11">
    <property type="entry name" value="1-ACYL-SN-GLYCEROL-3-PHOSPHATE ACYLTRANSFERASE"/>
    <property type="match status" value="1"/>
</dbReference>
<dbReference type="PANTHER" id="PTHR10434">
    <property type="entry name" value="1-ACYL-SN-GLYCEROL-3-PHOSPHATE ACYLTRANSFERASE"/>
    <property type="match status" value="1"/>
</dbReference>
<keyword evidence="7" id="KW-1185">Reference proteome</keyword>
<accession>A0AA40ZUM8</accession>
<name>A0AA40ZUM8_9BACT</name>
<reference evidence="6 7" key="1">
    <citation type="journal article" date="2021" name="Sci. Rep.">
        <title>The distribution of antibiotic resistance genes in chicken gut microbiota commensals.</title>
        <authorList>
            <person name="Juricova H."/>
            <person name="Matiasovicova J."/>
            <person name="Kubasova T."/>
            <person name="Cejkova D."/>
            <person name="Rychlik I."/>
        </authorList>
    </citation>
    <scope>NUCLEOTIDE SEQUENCE [LARGE SCALE GENOMIC DNA]</scope>
    <source>
        <strain evidence="6 7">An421</strain>
    </source>
</reference>
<feature type="transmembrane region" description="Helical" evidence="4">
    <location>
        <begin position="20"/>
        <end position="42"/>
    </location>
</feature>
<dbReference type="SMART" id="SM00563">
    <property type="entry name" value="PlsC"/>
    <property type="match status" value="1"/>
</dbReference>
<comment type="caution">
    <text evidence="6">The sequence shown here is derived from an EMBL/GenBank/DDBJ whole genome shotgun (WGS) entry which is preliminary data.</text>
</comment>
<organism evidence="6 7">
    <name type="scientific">Caecibacteroides pullorum</name>
    <dbReference type="NCBI Taxonomy" id="2725562"/>
    <lineage>
        <taxon>Bacteria</taxon>
        <taxon>Pseudomonadati</taxon>
        <taxon>Bacteroidota</taxon>
        <taxon>Bacteroidia</taxon>
        <taxon>Bacteroidales</taxon>
        <taxon>Bacteroidaceae</taxon>
        <taxon>Caecibacteroides</taxon>
    </lineage>
</organism>
<keyword evidence="3 6" id="KW-0012">Acyltransferase</keyword>
<keyword evidence="4" id="KW-0472">Membrane</keyword>
<keyword evidence="4" id="KW-0812">Transmembrane</keyword>
<comment type="pathway">
    <text evidence="1">Lipid metabolism.</text>
</comment>
<dbReference type="GO" id="GO:0003841">
    <property type="term" value="F:1-acylglycerol-3-phosphate O-acyltransferase activity"/>
    <property type="evidence" value="ECO:0007669"/>
    <property type="project" value="TreeGrafter"/>
</dbReference>
<evidence type="ECO:0000313" key="7">
    <source>
        <dbReference type="Proteomes" id="UP000698924"/>
    </source>
</evidence>
<proteinExistence type="predicted"/>
<dbReference type="GO" id="GO:0006654">
    <property type="term" value="P:phosphatidic acid biosynthetic process"/>
    <property type="evidence" value="ECO:0007669"/>
    <property type="project" value="TreeGrafter"/>
</dbReference>
<dbReference type="RefSeq" id="WP_204972285.1">
    <property type="nucleotide sequence ID" value="NZ_JAAZTS010000016.1"/>
</dbReference>
<dbReference type="AlphaFoldDB" id="A0AA40ZUM8"/>
<dbReference type="Pfam" id="PF01553">
    <property type="entry name" value="Acyltransferase"/>
    <property type="match status" value="1"/>
</dbReference>
<evidence type="ECO:0000313" key="6">
    <source>
        <dbReference type="EMBL" id="MBM6858029.1"/>
    </source>
</evidence>
<evidence type="ECO:0000259" key="5">
    <source>
        <dbReference type="SMART" id="SM00563"/>
    </source>
</evidence>
<evidence type="ECO:0000256" key="4">
    <source>
        <dbReference type="SAM" id="Phobius"/>
    </source>
</evidence>
<sequence>MVNNRCNPFLDAPLTVRRVVLMAIAAVVFILGVIYGTVRGAFWTWCGRTRERRLDDFHRIMHKVFKLDLRLHPWLFCDIHNPYNETFERGSIAICNHQSLIDPLCLLILSPKLLIVTGKRVWENPIVKPVLRLAEFTCTSYTMDEMIEYCRYHIDRGYTVVFFPEGERSQNGRILRFHSGAFHIAKILQADILPLYIHGTGHVLPTHKAFQNRAKLYVEIGQRVLCDDKSIYTDTRKQANAFRRHYRLYYEELCRKLEDTDYFAELVAGLFGRVGKRGYALDLLRRYHNFSAWIDTSFDDYSYVLIDDHTEGVFTLLFALVHPYVPVYAIGADSLKMLYQQCTNLPVNINFVAGANAAKVSAYKPLFSVEDVVKVQVSTVNNKKNNYETAYS</sequence>
<dbReference type="SUPFAM" id="SSF69593">
    <property type="entry name" value="Glycerol-3-phosphate (1)-acyltransferase"/>
    <property type="match status" value="1"/>
</dbReference>
<gene>
    <name evidence="6" type="ORF">H6D15_10535</name>
</gene>
<dbReference type="InterPro" id="IPR002123">
    <property type="entry name" value="Plipid/glycerol_acylTrfase"/>
</dbReference>
<dbReference type="Proteomes" id="UP000698924">
    <property type="component" value="Unassembled WGS sequence"/>
</dbReference>